<gene>
    <name evidence="2" type="ORF">SETIT_3G303700v2</name>
</gene>
<evidence type="ECO:0000256" key="1">
    <source>
        <dbReference type="SAM" id="SignalP"/>
    </source>
</evidence>
<reference evidence="2" key="1">
    <citation type="journal article" date="2012" name="Nat. Biotechnol.">
        <title>Reference genome sequence of the model plant Setaria.</title>
        <authorList>
            <person name="Bennetzen J.L."/>
            <person name="Schmutz J."/>
            <person name="Wang H."/>
            <person name="Percifield R."/>
            <person name="Hawkins J."/>
            <person name="Pontaroli A.C."/>
            <person name="Estep M."/>
            <person name="Feng L."/>
            <person name="Vaughn J.N."/>
            <person name="Grimwood J."/>
            <person name="Jenkins J."/>
            <person name="Barry K."/>
            <person name="Lindquist E."/>
            <person name="Hellsten U."/>
            <person name="Deshpande S."/>
            <person name="Wang X."/>
            <person name="Wu X."/>
            <person name="Mitros T."/>
            <person name="Triplett J."/>
            <person name="Yang X."/>
            <person name="Ye C.Y."/>
            <person name="Mauro-Herrera M."/>
            <person name="Wang L."/>
            <person name="Li P."/>
            <person name="Sharma M."/>
            <person name="Sharma R."/>
            <person name="Ronald P.C."/>
            <person name="Panaud O."/>
            <person name="Kellogg E.A."/>
            <person name="Brutnell T.P."/>
            <person name="Doust A.N."/>
            <person name="Tuskan G.A."/>
            <person name="Rokhsar D."/>
            <person name="Devos K.M."/>
        </authorList>
    </citation>
    <scope>NUCLEOTIDE SEQUENCE [LARGE SCALE GENOMIC DNA]</scope>
    <source>
        <strain evidence="2">Yugu1</strain>
    </source>
</reference>
<sequence length="157" mass="16306">MAPSTAAALKGAFLAAMCFMLLHSSMGQEPAPAPMPPSDCPSYCTSRCTPICQASSDDALRRCESIRPELAYAGCFESCSSKCNCNSAYARGSCSLGSCSPSTCGCPCACRCCESCTGSAYGPYSMCMAAQPKVFAYCMPGCTAECNNRCVNGSVFP</sequence>
<dbReference type="EMBL" id="CM003530">
    <property type="protein sequence ID" value="RCV18477.1"/>
    <property type="molecule type" value="Genomic_DNA"/>
</dbReference>
<organism evidence="2">
    <name type="scientific">Setaria italica</name>
    <name type="common">Foxtail millet</name>
    <name type="synonym">Panicum italicum</name>
    <dbReference type="NCBI Taxonomy" id="4555"/>
    <lineage>
        <taxon>Eukaryota</taxon>
        <taxon>Viridiplantae</taxon>
        <taxon>Streptophyta</taxon>
        <taxon>Embryophyta</taxon>
        <taxon>Tracheophyta</taxon>
        <taxon>Spermatophyta</taxon>
        <taxon>Magnoliopsida</taxon>
        <taxon>Liliopsida</taxon>
        <taxon>Poales</taxon>
        <taxon>Poaceae</taxon>
        <taxon>PACMAD clade</taxon>
        <taxon>Panicoideae</taxon>
        <taxon>Panicodae</taxon>
        <taxon>Paniceae</taxon>
        <taxon>Cenchrinae</taxon>
        <taxon>Setaria</taxon>
    </lineage>
</organism>
<protein>
    <submittedName>
        <fullName evidence="2">Uncharacterized protein</fullName>
    </submittedName>
</protein>
<dbReference type="AlphaFoldDB" id="A0A368QKH2"/>
<dbReference type="OrthoDB" id="632391at2759"/>
<keyword evidence="1" id="KW-0732">Signal</keyword>
<feature type="signal peptide" evidence="1">
    <location>
        <begin position="1"/>
        <end position="27"/>
    </location>
</feature>
<accession>A0A368QKH2</accession>
<feature type="chain" id="PRO_5016737492" evidence="1">
    <location>
        <begin position="28"/>
        <end position="157"/>
    </location>
</feature>
<proteinExistence type="predicted"/>
<evidence type="ECO:0000313" key="2">
    <source>
        <dbReference type="EMBL" id="RCV18477.1"/>
    </source>
</evidence>
<reference evidence="2" key="2">
    <citation type="submission" date="2015-07" db="EMBL/GenBank/DDBJ databases">
        <authorList>
            <person name="Noorani M."/>
        </authorList>
    </citation>
    <scope>NUCLEOTIDE SEQUENCE</scope>
    <source>
        <strain evidence="2">Yugu1</strain>
    </source>
</reference>
<name>A0A368QKH2_SETIT</name>